<proteinExistence type="predicted"/>
<name>A0ABU8T3J8_9PSEU</name>
<dbReference type="RefSeq" id="WP_340286884.1">
    <property type="nucleotide sequence ID" value="NZ_JBBJUP010000004.1"/>
</dbReference>
<protein>
    <submittedName>
        <fullName evidence="4">TetR family transcriptional regulator</fullName>
    </submittedName>
</protein>
<dbReference type="SUPFAM" id="SSF46689">
    <property type="entry name" value="Homeodomain-like"/>
    <property type="match status" value="1"/>
</dbReference>
<sequence length="201" mass="21278">MARNDDRRHGLADAGLAVLAREGARGLTHRALDREAGVPTGTASNYFRSRTELVRALADRIGQRLAPDPDTVARLREGPGGTAGFARHVRDIVRRLTAEPEVTLALFELRLEAARRPEVAEVVGEWLRAGFAADVAYNEAAGLPGGAPEIALFHYAVDGLLLDRLTLSIDPATPAGDVVDALVAGLLGREGQDAGATSSTR</sequence>
<comment type="caution">
    <text evidence="4">The sequence shown here is derived from an EMBL/GenBank/DDBJ whole genome shotgun (WGS) entry which is preliminary data.</text>
</comment>
<dbReference type="EMBL" id="JBBJUP010000004">
    <property type="protein sequence ID" value="MEJ8278509.1"/>
    <property type="molecule type" value="Genomic_DNA"/>
</dbReference>
<keyword evidence="1 2" id="KW-0238">DNA-binding</keyword>
<gene>
    <name evidence="4" type="ORF">WJX68_06160</name>
</gene>
<reference evidence="4 5" key="1">
    <citation type="submission" date="2024-03" db="EMBL/GenBank/DDBJ databases">
        <title>Draft genome sequence of Pseudonocardia sp. DW16-2.</title>
        <authorList>
            <person name="Duangmal K."/>
        </authorList>
    </citation>
    <scope>NUCLEOTIDE SEQUENCE [LARGE SCALE GENOMIC DNA]</scope>
    <source>
        <strain evidence="4 5">DW16-2</strain>
    </source>
</reference>
<evidence type="ECO:0000259" key="3">
    <source>
        <dbReference type="PROSITE" id="PS50977"/>
    </source>
</evidence>
<evidence type="ECO:0000256" key="1">
    <source>
        <dbReference type="ARBA" id="ARBA00023125"/>
    </source>
</evidence>
<organism evidence="4 5">
    <name type="scientific">Pseudonocardia spirodelae</name>
    <dbReference type="NCBI Taxonomy" id="3133431"/>
    <lineage>
        <taxon>Bacteria</taxon>
        <taxon>Bacillati</taxon>
        <taxon>Actinomycetota</taxon>
        <taxon>Actinomycetes</taxon>
        <taxon>Pseudonocardiales</taxon>
        <taxon>Pseudonocardiaceae</taxon>
        <taxon>Pseudonocardia</taxon>
    </lineage>
</organism>
<evidence type="ECO:0000256" key="2">
    <source>
        <dbReference type="PROSITE-ProRule" id="PRU00335"/>
    </source>
</evidence>
<accession>A0ABU8T3J8</accession>
<dbReference type="InterPro" id="IPR041583">
    <property type="entry name" value="TetR_C_31"/>
</dbReference>
<evidence type="ECO:0000313" key="5">
    <source>
        <dbReference type="Proteomes" id="UP001364211"/>
    </source>
</evidence>
<dbReference type="Proteomes" id="UP001364211">
    <property type="component" value="Unassembled WGS sequence"/>
</dbReference>
<dbReference type="PROSITE" id="PS50977">
    <property type="entry name" value="HTH_TETR_2"/>
    <property type="match status" value="1"/>
</dbReference>
<dbReference type="InterPro" id="IPR009057">
    <property type="entry name" value="Homeodomain-like_sf"/>
</dbReference>
<feature type="DNA-binding region" description="H-T-H motif" evidence="2">
    <location>
        <begin position="28"/>
        <end position="47"/>
    </location>
</feature>
<dbReference type="Pfam" id="PF17940">
    <property type="entry name" value="TetR_C_31"/>
    <property type="match status" value="1"/>
</dbReference>
<evidence type="ECO:0000313" key="4">
    <source>
        <dbReference type="EMBL" id="MEJ8278509.1"/>
    </source>
</evidence>
<keyword evidence="5" id="KW-1185">Reference proteome</keyword>
<dbReference type="Gene3D" id="1.10.357.10">
    <property type="entry name" value="Tetracycline Repressor, domain 2"/>
    <property type="match status" value="1"/>
</dbReference>
<feature type="domain" description="HTH tetR-type" evidence="3">
    <location>
        <begin position="5"/>
        <end position="65"/>
    </location>
</feature>
<dbReference type="Pfam" id="PF00440">
    <property type="entry name" value="TetR_N"/>
    <property type="match status" value="1"/>
</dbReference>
<dbReference type="InterPro" id="IPR001647">
    <property type="entry name" value="HTH_TetR"/>
</dbReference>